<name>V5Q7I5_9CAUD</name>
<evidence type="ECO:0000313" key="2">
    <source>
        <dbReference type="Proteomes" id="UP000018622"/>
    </source>
</evidence>
<dbReference type="KEGG" id="vg:17777784"/>
<dbReference type="Proteomes" id="UP000018622">
    <property type="component" value="Segment"/>
</dbReference>
<proteinExistence type="predicted"/>
<dbReference type="EMBL" id="KF626666">
    <property type="protein sequence ID" value="AHB12102.1"/>
    <property type="molecule type" value="Genomic_DNA"/>
</dbReference>
<dbReference type="GeneID" id="17777784"/>
<evidence type="ECO:0000313" key="1">
    <source>
        <dbReference type="EMBL" id="AHB12102.1"/>
    </source>
</evidence>
<reference evidence="1 2" key="1">
    <citation type="journal article" date="2014" name="J. Bacteriol.">
        <title>Characterization of novel virulent broad-host-range phages of Xylella fastidiosa and Xanthomonas.</title>
        <authorList>
            <person name="Ahern S.J."/>
            <person name="Das M."/>
            <person name="Bhowmick T.S."/>
            <person name="Young R."/>
            <person name="Gonzalez C.F."/>
        </authorList>
    </citation>
    <scope>NUCLEOTIDE SEQUENCE [LARGE SCALE GENOMIC DNA]</scope>
</reference>
<accession>V5Q7I5</accession>
<gene>
    <name evidence="1" type="ORF">Paz_05</name>
</gene>
<sequence length="191" mass="22219">MAKYKGRYRELARRLDRLIETGAIRLFAERHTRGQIDGEEFIGTYLAGGFRLVGYGYYSQVFSHWRAPGVVFKYTFDDSDCMLYVARAFMELMHENLPEVHMIHSVEVEETTEYGTRVVRTHGVVVAERLLACPEGLTSREMRELQREAERAVADPLDEYRIRLSDMHSGNIMWRGDTCVINDPTTYVRKK</sequence>
<organism evidence="1 2">
    <name type="scientific">Xylella phage Paz</name>
    <dbReference type="NCBI Taxonomy" id="1415145"/>
    <lineage>
        <taxon>Viruses</taxon>
        <taxon>Duplodnaviria</taxon>
        <taxon>Heunggongvirae</taxon>
        <taxon>Uroviricota</taxon>
        <taxon>Caudoviricetes</taxon>
        <taxon>Autographivirales</taxon>
        <taxon>Autonotataviridae</taxon>
        <taxon>Gujervirinae</taxon>
        <taxon>Pazvirus</taxon>
        <taxon>Pazvirus paz</taxon>
    </lineage>
</organism>
<protein>
    <submittedName>
        <fullName evidence="1">Uncharacterized protein</fullName>
    </submittedName>
</protein>
<dbReference type="RefSeq" id="YP_008858880.1">
    <property type="nucleotide sequence ID" value="NC_022982.1"/>
</dbReference>
<keyword evidence="2" id="KW-1185">Reference proteome</keyword>